<gene>
    <name evidence="6" type="ORF">S03H2_52227</name>
</gene>
<protein>
    <recommendedName>
        <fullName evidence="7">B12-binding domain-containing protein</fullName>
    </recommendedName>
</protein>
<dbReference type="InterPro" id="IPR036724">
    <property type="entry name" value="Cobalamin-bd_sf"/>
</dbReference>
<dbReference type="GO" id="GO:0046653">
    <property type="term" value="P:tetrahydrofolate metabolic process"/>
    <property type="evidence" value="ECO:0007669"/>
    <property type="project" value="TreeGrafter"/>
</dbReference>
<feature type="domain" description="B12-binding" evidence="4">
    <location>
        <begin position="54"/>
        <end position="178"/>
    </location>
</feature>
<dbReference type="SMART" id="SM01018">
    <property type="entry name" value="B12-binding_2"/>
    <property type="match status" value="1"/>
</dbReference>
<comment type="similarity">
    <text evidence="1">Belongs to the methylamine corrinoid protein family.</text>
</comment>
<dbReference type="EMBL" id="BARU01033173">
    <property type="protein sequence ID" value="GAH64384.1"/>
    <property type="molecule type" value="Genomic_DNA"/>
</dbReference>
<keyword evidence="3" id="KW-0170">Cobalt</keyword>
<dbReference type="Gene3D" id="3.40.50.280">
    <property type="entry name" value="Cobalamin-binding domain"/>
    <property type="match status" value="1"/>
</dbReference>
<dbReference type="InterPro" id="IPR003759">
    <property type="entry name" value="Cbl-bd_cap"/>
</dbReference>
<dbReference type="GO" id="GO:0031419">
    <property type="term" value="F:cobalamin binding"/>
    <property type="evidence" value="ECO:0007669"/>
    <property type="project" value="InterPro"/>
</dbReference>
<dbReference type="GO" id="GO:0050667">
    <property type="term" value="P:homocysteine metabolic process"/>
    <property type="evidence" value="ECO:0007669"/>
    <property type="project" value="TreeGrafter"/>
</dbReference>
<reference evidence="6" key="1">
    <citation type="journal article" date="2014" name="Front. Microbiol.">
        <title>High frequency of phylogenetically diverse reductive dehalogenase-homologous genes in deep subseafloor sedimentary metagenomes.</title>
        <authorList>
            <person name="Kawai M."/>
            <person name="Futagami T."/>
            <person name="Toyoda A."/>
            <person name="Takaki Y."/>
            <person name="Nishi S."/>
            <person name="Hori S."/>
            <person name="Arai W."/>
            <person name="Tsubouchi T."/>
            <person name="Morono Y."/>
            <person name="Uchiyama I."/>
            <person name="Ito T."/>
            <person name="Fujiyama A."/>
            <person name="Inagaki F."/>
            <person name="Takami H."/>
        </authorList>
    </citation>
    <scope>NUCLEOTIDE SEQUENCE</scope>
    <source>
        <strain evidence="6">Expedition CK06-06</strain>
    </source>
</reference>
<dbReference type="InterPro" id="IPR036594">
    <property type="entry name" value="Meth_synthase_dom"/>
</dbReference>
<feature type="non-terminal residue" evidence="6">
    <location>
        <position position="1"/>
    </location>
</feature>
<dbReference type="CDD" id="cd02070">
    <property type="entry name" value="corrinoid_protein_B12-BD"/>
    <property type="match status" value="1"/>
</dbReference>
<dbReference type="Pfam" id="PF02607">
    <property type="entry name" value="B12-binding_2"/>
    <property type="match status" value="1"/>
</dbReference>
<dbReference type="GO" id="GO:0046872">
    <property type="term" value="F:metal ion binding"/>
    <property type="evidence" value="ECO:0007669"/>
    <property type="project" value="UniProtKB-KW"/>
</dbReference>
<accession>X1IE38</accession>
<sequence>EVINKGFRAGITEVGDLFGRGELFLPELILSAEAMKGAADILTAALPKDAKKRRGKVVIGTAQGDIHDIGKSMVVSFLQANGLEVYDLGRDVEMQKFIDKAQEVSADIIGMSALLTTTMSGQKALIQELKKAGLREKYKVMVGGAPATQRWADRIGADAYGIDAADAAKKAMELLGEG</sequence>
<dbReference type="InterPro" id="IPR006158">
    <property type="entry name" value="Cobalamin-bd"/>
</dbReference>
<dbReference type="GO" id="GO:0008705">
    <property type="term" value="F:methionine synthase activity"/>
    <property type="evidence" value="ECO:0007669"/>
    <property type="project" value="TreeGrafter"/>
</dbReference>
<dbReference type="PANTHER" id="PTHR45833">
    <property type="entry name" value="METHIONINE SYNTHASE"/>
    <property type="match status" value="1"/>
</dbReference>
<dbReference type="GO" id="GO:0005829">
    <property type="term" value="C:cytosol"/>
    <property type="evidence" value="ECO:0007669"/>
    <property type="project" value="TreeGrafter"/>
</dbReference>
<evidence type="ECO:0000259" key="4">
    <source>
        <dbReference type="PROSITE" id="PS51332"/>
    </source>
</evidence>
<dbReference type="SUPFAM" id="SSF52242">
    <property type="entry name" value="Cobalamin (vitamin B12)-binding domain"/>
    <property type="match status" value="1"/>
</dbReference>
<evidence type="ECO:0000256" key="1">
    <source>
        <dbReference type="ARBA" id="ARBA00010854"/>
    </source>
</evidence>
<dbReference type="AlphaFoldDB" id="X1IE38"/>
<dbReference type="Gene3D" id="1.10.1240.10">
    <property type="entry name" value="Methionine synthase domain"/>
    <property type="match status" value="1"/>
</dbReference>
<organism evidence="6">
    <name type="scientific">marine sediment metagenome</name>
    <dbReference type="NCBI Taxonomy" id="412755"/>
    <lineage>
        <taxon>unclassified sequences</taxon>
        <taxon>metagenomes</taxon>
        <taxon>ecological metagenomes</taxon>
    </lineage>
</organism>
<dbReference type="SUPFAM" id="SSF47644">
    <property type="entry name" value="Methionine synthase domain"/>
    <property type="match status" value="1"/>
</dbReference>
<dbReference type="PROSITE" id="PS51337">
    <property type="entry name" value="B12_BINDING_NTER"/>
    <property type="match status" value="1"/>
</dbReference>
<dbReference type="InterPro" id="IPR050554">
    <property type="entry name" value="Met_Synthase/Corrinoid"/>
</dbReference>
<evidence type="ECO:0000259" key="5">
    <source>
        <dbReference type="PROSITE" id="PS51337"/>
    </source>
</evidence>
<proteinExistence type="inferred from homology"/>
<dbReference type="PANTHER" id="PTHR45833:SF1">
    <property type="entry name" value="METHIONINE SYNTHASE"/>
    <property type="match status" value="1"/>
</dbReference>
<name>X1IE38_9ZZZZ</name>
<evidence type="ECO:0000256" key="2">
    <source>
        <dbReference type="ARBA" id="ARBA00022723"/>
    </source>
</evidence>
<comment type="caution">
    <text evidence="6">The sequence shown here is derived from an EMBL/GenBank/DDBJ whole genome shotgun (WGS) entry which is preliminary data.</text>
</comment>
<dbReference type="Pfam" id="PF02310">
    <property type="entry name" value="B12-binding"/>
    <property type="match status" value="1"/>
</dbReference>
<evidence type="ECO:0000256" key="3">
    <source>
        <dbReference type="ARBA" id="ARBA00023285"/>
    </source>
</evidence>
<keyword evidence="2" id="KW-0479">Metal-binding</keyword>
<evidence type="ECO:0008006" key="7">
    <source>
        <dbReference type="Google" id="ProtNLM"/>
    </source>
</evidence>
<dbReference type="FunFam" id="3.40.50.280:FF:000003">
    <property type="entry name" value="Dimethylamine methyltransferase corrinoid protein"/>
    <property type="match status" value="1"/>
</dbReference>
<evidence type="ECO:0000313" key="6">
    <source>
        <dbReference type="EMBL" id="GAH64384.1"/>
    </source>
</evidence>
<dbReference type="PROSITE" id="PS51332">
    <property type="entry name" value="B12_BINDING"/>
    <property type="match status" value="1"/>
</dbReference>
<feature type="domain" description="B12-binding N-terminal" evidence="5">
    <location>
        <begin position="1"/>
        <end position="54"/>
    </location>
</feature>